<keyword evidence="7 9" id="KW-0472">Membrane</keyword>
<dbReference type="Proteomes" id="UP000318483">
    <property type="component" value="Chromosome"/>
</dbReference>
<comment type="similarity">
    <text evidence="2 9 10">Belongs to the TonB-dependent receptor family.</text>
</comment>
<dbReference type="InterPro" id="IPR036942">
    <property type="entry name" value="Beta-barrel_TonB_sf"/>
</dbReference>
<protein>
    <submittedName>
        <fullName evidence="13">TonB-dependent receptor</fullName>
    </submittedName>
</protein>
<keyword evidence="5 9" id="KW-0812">Transmembrane</keyword>
<keyword evidence="14" id="KW-1185">Reference proteome</keyword>
<evidence type="ECO:0000259" key="11">
    <source>
        <dbReference type="Pfam" id="PF00593"/>
    </source>
</evidence>
<evidence type="ECO:0000256" key="9">
    <source>
        <dbReference type="PROSITE-ProRule" id="PRU01360"/>
    </source>
</evidence>
<feature type="domain" description="TonB-dependent receptor plug" evidence="12">
    <location>
        <begin position="34"/>
        <end position="144"/>
    </location>
</feature>
<proteinExistence type="inferred from homology"/>
<dbReference type="GO" id="GO:0009279">
    <property type="term" value="C:cell outer membrane"/>
    <property type="evidence" value="ECO:0007669"/>
    <property type="project" value="UniProtKB-SubCell"/>
</dbReference>
<dbReference type="GO" id="GO:0015232">
    <property type="term" value="F:heme transmembrane transporter activity"/>
    <property type="evidence" value="ECO:0007669"/>
    <property type="project" value="InterPro"/>
</dbReference>
<dbReference type="InterPro" id="IPR012910">
    <property type="entry name" value="Plug_dom"/>
</dbReference>
<keyword evidence="13" id="KW-0675">Receptor</keyword>
<dbReference type="InterPro" id="IPR000531">
    <property type="entry name" value="Beta-barrel_TonB"/>
</dbReference>
<dbReference type="InterPro" id="IPR039426">
    <property type="entry name" value="TonB-dep_rcpt-like"/>
</dbReference>
<evidence type="ECO:0000256" key="8">
    <source>
        <dbReference type="ARBA" id="ARBA00023237"/>
    </source>
</evidence>
<dbReference type="PANTHER" id="PTHR30069:SF41">
    <property type="entry name" value="HEME_HEMOPEXIN UTILIZATION PROTEIN C"/>
    <property type="match status" value="1"/>
</dbReference>
<keyword evidence="8 9" id="KW-0998">Cell outer membrane</keyword>
<dbReference type="OrthoDB" id="9796221at2"/>
<dbReference type="KEGG" id="lit:FPZ52_00410"/>
<evidence type="ECO:0000256" key="2">
    <source>
        <dbReference type="ARBA" id="ARBA00009810"/>
    </source>
</evidence>
<evidence type="ECO:0000256" key="7">
    <source>
        <dbReference type="ARBA" id="ARBA00023136"/>
    </source>
</evidence>
<evidence type="ECO:0000256" key="3">
    <source>
        <dbReference type="ARBA" id="ARBA00022448"/>
    </source>
</evidence>
<organism evidence="13 14">
    <name type="scientific">Qingshengfaniella alkalisoli</name>
    <dbReference type="NCBI Taxonomy" id="2599296"/>
    <lineage>
        <taxon>Bacteria</taxon>
        <taxon>Pseudomonadati</taxon>
        <taxon>Pseudomonadota</taxon>
        <taxon>Alphaproteobacteria</taxon>
        <taxon>Rhodobacterales</taxon>
        <taxon>Paracoccaceae</taxon>
        <taxon>Qingshengfaniella</taxon>
    </lineage>
</organism>
<sequence>MIGLGGAPTFAQDADSYTPLGRIVLGAGVEKVAIDTPQAVTVIDQEELDEAQATTLADIFDEVPGVQAIGSDRAAGLSFNIRGIGDLGAADESKIIVNVDGTPKFYEQYRVGSFFSEPELYKQVEILRGPASSTLYGAGALGGVINFTTKDASDFLGVDDSNALRFRAGYDSNGNGGLGSVIWATRPSASTEFLAALNYRTIGSYEDGSGDEVPGSDFDAWSGLAKGTFWFGEDNEKALRLSYTRWQSNADDAEYSQTGTLSAFGTIDREIVDDTVVLSYEDPGLDNPWWDLDLALSYSNTRIKQDDASMPSFASPLWADTDYGYKTVALKADNTVEAYGDNWENFFTFGMQISHQDRIADADTGPIGFHPEGEDRRVGFYAQDEFTLNDRLTIIPGVRVDVVKLSPSDDVLNGKNVDDTAVSPKLAALYKFNDSFSVFGSVARTERIPTLDELYSTSAGDPQYPGGRYASVNLDKETSNNYELGFTYQKAGLLNDNDQFQFKTTGYWNELDNLISTNPARGQNVPVAYYVNIDEAEIKGVEVEAYYDMGAMFSRFAYNYTRGEDKATGETLTSIPADTLALTVGARNEERGLTYGWRGFFADSIEVSDVRYDAYNTQDLFVNWAPRDGALEGYEVAFAVENAFDATYQNNLSGDNGRGRNFKLTLSKQLNW</sequence>
<keyword evidence="4 9" id="KW-1134">Transmembrane beta strand</keyword>
<dbReference type="InterPro" id="IPR011276">
    <property type="entry name" value="TonB_haem/Hb_rcpt"/>
</dbReference>
<comment type="subcellular location">
    <subcellularLocation>
        <location evidence="1 9">Cell outer membrane</location>
        <topology evidence="1 9">Multi-pass membrane protein</topology>
    </subcellularLocation>
</comment>
<evidence type="ECO:0000313" key="14">
    <source>
        <dbReference type="Proteomes" id="UP000318483"/>
    </source>
</evidence>
<dbReference type="PROSITE" id="PS52016">
    <property type="entry name" value="TONB_DEPENDENT_REC_3"/>
    <property type="match status" value="1"/>
</dbReference>
<evidence type="ECO:0000256" key="10">
    <source>
        <dbReference type="RuleBase" id="RU003357"/>
    </source>
</evidence>
<dbReference type="Gene3D" id="2.170.130.10">
    <property type="entry name" value="TonB-dependent receptor, plug domain"/>
    <property type="match status" value="1"/>
</dbReference>
<dbReference type="EMBL" id="CP042261">
    <property type="protein sequence ID" value="QDY70175.1"/>
    <property type="molecule type" value="Genomic_DNA"/>
</dbReference>
<reference evidence="13 14" key="1">
    <citation type="submission" date="2019-07" db="EMBL/GenBank/DDBJ databases">
        <title>Litoreibacter alkalisoli sp. nov., isolated from saline-alkaline soil.</title>
        <authorList>
            <person name="Wang S."/>
            <person name="Xu L."/>
            <person name="Xing Y.-T."/>
            <person name="Sun J.-Q."/>
        </authorList>
    </citation>
    <scope>NUCLEOTIDE SEQUENCE [LARGE SCALE GENOMIC DNA]</scope>
    <source>
        <strain evidence="13 14">LN3S51</strain>
    </source>
</reference>
<evidence type="ECO:0000259" key="12">
    <source>
        <dbReference type="Pfam" id="PF07715"/>
    </source>
</evidence>
<name>A0A5B8I894_9RHOB</name>
<keyword evidence="6 10" id="KW-0798">TonB box</keyword>
<dbReference type="AlphaFoldDB" id="A0A5B8I894"/>
<dbReference type="Pfam" id="PF07715">
    <property type="entry name" value="Plug"/>
    <property type="match status" value="1"/>
</dbReference>
<dbReference type="NCBIfam" id="TIGR01785">
    <property type="entry name" value="TonB-hemin"/>
    <property type="match status" value="1"/>
</dbReference>
<evidence type="ECO:0000256" key="4">
    <source>
        <dbReference type="ARBA" id="ARBA00022452"/>
    </source>
</evidence>
<gene>
    <name evidence="13" type="ORF">FPZ52_00410</name>
</gene>
<dbReference type="Pfam" id="PF00593">
    <property type="entry name" value="TonB_dep_Rec_b-barrel"/>
    <property type="match status" value="1"/>
</dbReference>
<dbReference type="Gene3D" id="2.40.170.20">
    <property type="entry name" value="TonB-dependent receptor, beta-barrel domain"/>
    <property type="match status" value="1"/>
</dbReference>
<dbReference type="SUPFAM" id="SSF56935">
    <property type="entry name" value="Porins"/>
    <property type="match status" value="1"/>
</dbReference>
<accession>A0A5B8I894</accession>
<dbReference type="GO" id="GO:0015344">
    <property type="term" value="F:siderophore uptake transmembrane transporter activity"/>
    <property type="evidence" value="ECO:0007669"/>
    <property type="project" value="TreeGrafter"/>
</dbReference>
<evidence type="ECO:0000256" key="1">
    <source>
        <dbReference type="ARBA" id="ARBA00004571"/>
    </source>
</evidence>
<dbReference type="InterPro" id="IPR037066">
    <property type="entry name" value="Plug_dom_sf"/>
</dbReference>
<evidence type="ECO:0000313" key="13">
    <source>
        <dbReference type="EMBL" id="QDY70175.1"/>
    </source>
</evidence>
<evidence type="ECO:0000256" key="5">
    <source>
        <dbReference type="ARBA" id="ARBA00022692"/>
    </source>
</evidence>
<keyword evidence="3 9" id="KW-0813">Transport</keyword>
<feature type="domain" description="TonB-dependent receptor-like beta-barrel" evidence="11">
    <location>
        <begin position="232"/>
        <end position="642"/>
    </location>
</feature>
<dbReference type="GO" id="GO:0044718">
    <property type="term" value="P:siderophore transmembrane transport"/>
    <property type="evidence" value="ECO:0007669"/>
    <property type="project" value="TreeGrafter"/>
</dbReference>
<evidence type="ECO:0000256" key="6">
    <source>
        <dbReference type="ARBA" id="ARBA00023077"/>
    </source>
</evidence>
<dbReference type="CDD" id="cd01347">
    <property type="entry name" value="ligand_gated_channel"/>
    <property type="match status" value="1"/>
</dbReference>
<dbReference type="PANTHER" id="PTHR30069">
    <property type="entry name" value="TONB-DEPENDENT OUTER MEMBRANE RECEPTOR"/>
    <property type="match status" value="1"/>
</dbReference>